<dbReference type="InterPro" id="IPR007024">
    <property type="entry name" value="BLUF_domain"/>
</dbReference>
<feature type="domain" description="BLUF" evidence="1">
    <location>
        <begin position="1"/>
        <end position="92"/>
    </location>
</feature>
<dbReference type="Gene3D" id="3.30.70.100">
    <property type="match status" value="1"/>
</dbReference>
<comment type="caution">
    <text evidence="2">The sequence shown here is derived from an EMBL/GenBank/DDBJ whole genome shotgun (WGS) entry which is preliminary data.</text>
</comment>
<proteinExistence type="predicted"/>
<dbReference type="Pfam" id="PF04940">
    <property type="entry name" value="BLUF"/>
    <property type="match status" value="1"/>
</dbReference>
<dbReference type="SUPFAM" id="SSF54975">
    <property type="entry name" value="Acylphosphatase/BLUF domain-like"/>
    <property type="match status" value="1"/>
</dbReference>
<dbReference type="EMBL" id="JADQDQ010000002">
    <property type="protein sequence ID" value="MBF9236635.1"/>
    <property type="molecule type" value="Genomic_DNA"/>
</dbReference>
<evidence type="ECO:0000313" key="3">
    <source>
        <dbReference type="Proteomes" id="UP000597617"/>
    </source>
</evidence>
<dbReference type="InterPro" id="IPR036046">
    <property type="entry name" value="Acylphosphatase-like_dom_sf"/>
</dbReference>
<protein>
    <submittedName>
        <fullName evidence="2">BLUF domain-containing protein</fullName>
    </submittedName>
</protein>
<keyword evidence="3" id="KW-1185">Reference proteome</keyword>
<dbReference type="SMART" id="SM01034">
    <property type="entry name" value="BLUF"/>
    <property type="match status" value="1"/>
</dbReference>
<dbReference type="RefSeq" id="WP_196281027.1">
    <property type="nucleotide sequence ID" value="NZ_JADQDQ010000002.1"/>
</dbReference>
<evidence type="ECO:0000313" key="2">
    <source>
        <dbReference type="EMBL" id="MBF9236635.1"/>
    </source>
</evidence>
<sequence length="131" mass="14895">MHHLVYTSSATLPFPEQELRRLLVQWRANNARLGVTGVLMYSDGDIMQVLEGESDRVHDLFDVIAADVRHQGVTKIADGPVRERAFADWSMRFRAVDIADFQRHVEQLRDAPNHASDLAPLLEAFMAPEAW</sequence>
<dbReference type="Proteomes" id="UP000597617">
    <property type="component" value="Unassembled WGS sequence"/>
</dbReference>
<name>A0ABS0IEA2_9BACT</name>
<reference evidence="2 3" key="1">
    <citation type="submission" date="2020-11" db="EMBL/GenBank/DDBJ databases">
        <authorList>
            <person name="Kim M.K."/>
        </authorList>
    </citation>
    <scope>NUCLEOTIDE SEQUENCE [LARGE SCALE GENOMIC DNA]</scope>
    <source>
        <strain evidence="2 3">BT683</strain>
    </source>
</reference>
<organism evidence="2 3">
    <name type="scientific">Hymenobacter jeongseonensis</name>
    <dbReference type="NCBI Taxonomy" id="2791027"/>
    <lineage>
        <taxon>Bacteria</taxon>
        <taxon>Pseudomonadati</taxon>
        <taxon>Bacteroidota</taxon>
        <taxon>Cytophagia</taxon>
        <taxon>Cytophagales</taxon>
        <taxon>Hymenobacteraceae</taxon>
        <taxon>Hymenobacter</taxon>
    </lineage>
</organism>
<dbReference type="PROSITE" id="PS50925">
    <property type="entry name" value="BLUF"/>
    <property type="match status" value="1"/>
</dbReference>
<evidence type="ECO:0000259" key="1">
    <source>
        <dbReference type="PROSITE" id="PS50925"/>
    </source>
</evidence>
<gene>
    <name evidence="2" type="ORF">I2I05_04430</name>
</gene>
<accession>A0ABS0IEA2</accession>